<dbReference type="InterPro" id="IPR032284">
    <property type="entry name" value="RecQ_Zn-bd"/>
</dbReference>
<evidence type="ECO:0000313" key="16">
    <source>
        <dbReference type="Proteomes" id="UP000030700"/>
    </source>
</evidence>
<dbReference type="GO" id="GO:0003677">
    <property type="term" value="F:DNA binding"/>
    <property type="evidence" value="ECO:0007669"/>
    <property type="project" value="UniProtKB-KW"/>
</dbReference>
<evidence type="ECO:0000259" key="14">
    <source>
        <dbReference type="PROSITE" id="PS51194"/>
    </source>
</evidence>
<dbReference type="PANTHER" id="PTHR13710:SF105">
    <property type="entry name" value="ATP-DEPENDENT DNA HELICASE Q1"/>
    <property type="match status" value="1"/>
</dbReference>
<keyword evidence="4" id="KW-0378">Hydrolase</keyword>
<feature type="domain" description="Helicase ATP-binding" evidence="13">
    <location>
        <begin position="23"/>
        <end position="191"/>
    </location>
</feature>
<dbReference type="InterPro" id="IPR001650">
    <property type="entry name" value="Helicase_C-like"/>
</dbReference>
<accession>A0A081BNZ9</accession>
<evidence type="ECO:0000256" key="9">
    <source>
        <dbReference type="ARBA" id="ARBA00034617"/>
    </source>
</evidence>
<feature type="domain" description="Helicase C-terminal" evidence="14">
    <location>
        <begin position="214"/>
        <end position="378"/>
    </location>
</feature>
<dbReference type="InterPro" id="IPR011545">
    <property type="entry name" value="DEAD/DEAH_box_helicase_dom"/>
</dbReference>
<dbReference type="GO" id="GO:0043138">
    <property type="term" value="F:3'-5' DNA helicase activity"/>
    <property type="evidence" value="ECO:0007669"/>
    <property type="project" value="UniProtKB-EC"/>
</dbReference>
<gene>
    <name evidence="15" type="ORF">U14_03364</name>
</gene>
<dbReference type="EC" id="5.6.2.4" evidence="10"/>
<dbReference type="GO" id="GO:0005737">
    <property type="term" value="C:cytoplasm"/>
    <property type="evidence" value="ECO:0007669"/>
    <property type="project" value="TreeGrafter"/>
</dbReference>
<dbReference type="SMART" id="SM00487">
    <property type="entry name" value="DEXDc"/>
    <property type="match status" value="1"/>
</dbReference>
<dbReference type="GO" id="GO:0046872">
    <property type="term" value="F:metal ion binding"/>
    <property type="evidence" value="ECO:0007669"/>
    <property type="project" value="UniProtKB-KW"/>
</dbReference>
<keyword evidence="8" id="KW-0413">Isomerase</keyword>
<keyword evidence="2" id="KW-0479">Metal-binding</keyword>
<evidence type="ECO:0000256" key="3">
    <source>
        <dbReference type="ARBA" id="ARBA00022741"/>
    </source>
</evidence>
<dbReference type="AlphaFoldDB" id="A0A081BNZ9"/>
<sequence length="638" mass="73356">MFEQELQRYFGFSSFKQGQQEVITRLLNYQSAAAIFPTGAGKSLCYQLPAMLLPHLTLVVSPLLSLMKDQIDFLQEHGIPAARLDSTLSRNDYTAILEQARRGELKILMISVERFKNERFRHHLERMRVSLLAIDEAHCISEWGHNFRPEYLKLPVYAREFNISQVLLLTATATEQVIGDMCRKFAIPREHVTVTGFYRRNLFLQVTPTREADKIKQLAERIRQAPHDPTIVYVTLQKTAEEVAEALRARNISAAPYHAGMPNEDREQIQNRFMAGELACVVATIAFGMGIDKRDIRRVIHYDLPKSLENYSQEIGRSGRDGNVSLCEVLANRDNLNILENFVYGDTPEYEAIHKLLLMIKQQQHFIWEVKLTQLSTDLNIRLLPLNTLFVYLDMEGLIRPKYTYFEEYSFKHLLGAADIINQFQGERREFLGALFGCCETKKTWTYVDIPLLLARYQTDRQRVIAALEYFEEKGWIELQAKQAVDVYDIMTQGFEVDMVAEKIFTLFHTKEAHEIQRIHRMVEFFESETCLSRRLAGYFGERLAEEACGHCSVCQQGKVAIQRTIALSPLSTMDMAGLTREFVSIAGKHATPLNVTKFLCGIQTPIFTRLKIRNLPHFGALERYPFAEVNAEAAKLC</sequence>
<organism evidence="15">
    <name type="scientific">Candidatus Moduliflexus flocculans</name>
    <dbReference type="NCBI Taxonomy" id="1499966"/>
    <lineage>
        <taxon>Bacteria</taxon>
        <taxon>Candidatus Moduliflexota</taxon>
        <taxon>Candidatus Moduliflexia</taxon>
        <taxon>Candidatus Moduliflexales</taxon>
        <taxon>Candidatus Moduliflexaceae</taxon>
    </lineage>
</organism>
<dbReference type="Pfam" id="PF00271">
    <property type="entry name" value="Helicase_C"/>
    <property type="match status" value="1"/>
</dbReference>
<dbReference type="PROSITE" id="PS51192">
    <property type="entry name" value="HELICASE_ATP_BIND_1"/>
    <property type="match status" value="1"/>
</dbReference>
<dbReference type="InterPro" id="IPR036388">
    <property type="entry name" value="WH-like_DNA-bd_sf"/>
</dbReference>
<dbReference type="GO" id="GO:0006281">
    <property type="term" value="P:DNA repair"/>
    <property type="evidence" value="ECO:0007669"/>
    <property type="project" value="TreeGrafter"/>
</dbReference>
<dbReference type="PROSITE" id="PS51194">
    <property type="entry name" value="HELICASE_CTER"/>
    <property type="match status" value="1"/>
</dbReference>
<evidence type="ECO:0000256" key="5">
    <source>
        <dbReference type="ARBA" id="ARBA00022806"/>
    </source>
</evidence>
<evidence type="ECO:0000313" key="15">
    <source>
        <dbReference type="EMBL" id="GAK52115.1"/>
    </source>
</evidence>
<dbReference type="GO" id="GO:0043590">
    <property type="term" value="C:bacterial nucleoid"/>
    <property type="evidence" value="ECO:0007669"/>
    <property type="project" value="TreeGrafter"/>
</dbReference>
<proteinExistence type="inferred from homology"/>
<dbReference type="SUPFAM" id="SSF52540">
    <property type="entry name" value="P-loop containing nucleoside triphosphate hydrolases"/>
    <property type="match status" value="1"/>
</dbReference>
<dbReference type="InterPro" id="IPR004589">
    <property type="entry name" value="DNA_helicase_ATP-dep_RecQ"/>
</dbReference>
<evidence type="ECO:0000256" key="8">
    <source>
        <dbReference type="ARBA" id="ARBA00023235"/>
    </source>
</evidence>
<dbReference type="InterPro" id="IPR027417">
    <property type="entry name" value="P-loop_NTPase"/>
</dbReference>
<dbReference type="GO" id="GO:0009378">
    <property type="term" value="F:four-way junction helicase activity"/>
    <property type="evidence" value="ECO:0007669"/>
    <property type="project" value="TreeGrafter"/>
</dbReference>
<reference evidence="15" key="1">
    <citation type="journal article" date="2015" name="PeerJ">
        <title>First genomic representation of candidate bacterial phylum KSB3 points to enhanced environmental sensing as a trigger of wastewater bulking.</title>
        <authorList>
            <person name="Sekiguchi Y."/>
            <person name="Ohashi A."/>
            <person name="Parks D.H."/>
            <person name="Yamauchi T."/>
            <person name="Tyson G.W."/>
            <person name="Hugenholtz P."/>
        </authorList>
    </citation>
    <scope>NUCLEOTIDE SEQUENCE [LARGE SCALE GENOMIC DNA]</scope>
</reference>
<evidence type="ECO:0000256" key="10">
    <source>
        <dbReference type="ARBA" id="ARBA00034808"/>
    </source>
</evidence>
<dbReference type="Pfam" id="PF16124">
    <property type="entry name" value="RecQ_Zn_bind"/>
    <property type="match status" value="1"/>
</dbReference>
<evidence type="ECO:0000256" key="1">
    <source>
        <dbReference type="ARBA" id="ARBA00005446"/>
    </source>
</evidence>
<keyword evidence="7" id="KW-0238">DNA-binding</keyword>
<comment type="similarity">
    <text evidence="1">Belongs to the helicase family. RecQ subfamily.</text>
</comment>
<keyword evidence="6" id="KW-0067">ATP-binding</keyword>
<dbReference type="Gene3D" id="3.40.50.300">
    <property type="entry name" value="P-loop containing nucleotide triphosphate hydrolases"/>
    <property type="match status" value="2"/>
</dbReference>
<dbReference type="GO" id="GO:0005524">
    <property type="term" value="F:ATP binding"/>
    <property type="evidence" value="ECO:0007669"/>
    <property type="project" value="UniProtKB-KW"/>
</dbReference>
<comment type="catalytic activity">
    <reaction evidence="9">
        <text>Couples ATP hydrolysis with the unwinding of duplex DNA by translocating in the 3'-5' direction.</text>
        <dbReference type="EC" id="5.6.2.4"/>
    </reaction>
</comment>
<dbReference type="Proteomes" id="UP000030700">
    <property type="component" value="Unassembled WGS sequence"/>
</dbReference>
<evidence type="ECO:0000256" key="12">
    <source>
        <dbReference type="ARBA" id="ARBA00044550"/>
    </source>
</evidence>
<dbReference type="Gene3D" id="1.10.10.10">
    <property type="entry name" value="Winged helix-like DNA-binding domain superfamily/Winged helix DNA-binding domain"/>
    <property type="match status" value="1"/>
</dbReference>
<dbReference type="HOGENOM" id="CLU_001103_9_2_0"/>
<dbReference type="CDD" id="cd18018">
    <property type="entry name" value="DEXHc_RecQ4-like"/>
    <property type="match status" value="1"/>
</dbReference>
<dbReference type="GO" id="GO:0016787">
    <property type="term" value="F:hydrolase activity"/>
    <property type="evidence" value="ECO:0007669"/>
    <property type="project" value="UniProtKB-KW"/>
</dbReference>
<keyword evidence="3" id="KW-0547">Nucleotide-binding</keyword>
<dbReference type="GO" id="GO:0030894">
    <property type="term" value="C:replisome"/>
    <property type="evidence" value="ECO:0007669"/>
    <property type="project" value="TreeGrafter"/>
</dbReference>
<keyword evidence="5 15" id="KW-0347">Helicase</keyword>
<evidence type="ECO:0000256" key="11">
    <source>
        <dbReference type="ARBA" id="ARBA00044535"/>
    </source>
</evidence>
<dbReference type="NCBIfam" id="TIGR00614">
    <property type="entry name" value="recQ_fam"/>
    <property type="match status" value="1"/>
</dbReference>
<dbReference type="EMBL" id="DF820458">
    <property type="protein sequence ID" value="GAK52115.1"/>
    <property type="molecule type" value="Genomic_DNA"/>
</dbReference>
<evidence type="ECO:0000256" key="7">
    <source>
        <dbReference type="ARBA" id="ARBA00023125"/>
    </source>
</evidence>
<evidence type="ECO:0000259" key="13">
    <source>
        <dbReference type="PROSITE" id="PS51192"/>
    </source>
</evidence>
<dbReference type="SMART" id="SM00490">
    <property type="entry name" value="HELICc"/>
    <property type="match status" value="1"/>
</dbReference>
<name>A0A081BNZ9_9BACT</name>
<dbReference type="GO" id="GO:0006310">
    <property type="term" value="P:DNA recombination"/>
    <property type="evidence" value="ECO:0007669"/>
    <property type="project" value="InterPro"/>
</dbReference>
<dbReference type="Pfam" id="PF00270">
    <property type="entry name" value="DEAD"/>
    <property type="match status" value="1"/>
</dbReference>
<dbReference type="InterPro" id="IPR014001">
    <property type="entry name" value="Helicase_ATP-bd"/>
</dbReference>
<protein>
    <recommendedName>
        <fullName evidence="11">ATP-dependent DNA helicase RecQ</fullName>
        <ecNumber evidence="10">5.6.2.4</ecNumber>
    </recommendedName>
    <alternativeName>
        <fullName evidence="12">DNA 3'-5' helicase RecQ</fullName>
    </alternativeName>
</protein>
<evidence type="ECO:0000256" key="4">
    <source>
        <dbReference type="ARBA" id="ARBA00022801"/>
    </source>
</evidence>
<dbReference type="PANTHER" id="PTHR13710">
    <property type="entry name" value="DNA HELICASE RECQ FAMILY MEMBER"/>
    <property type="match status" value="1"/>
</dbReference>
<evidence type="ECO:0000256" key="6">
    <source>
        <dbReference type="ARBA" id="ARBA00022840"/>
    </source>
</evidence>
<keyword evidence="16" id="KW-1185">Reference proteome</keyword>
<dbReference type="STRING" id="1499966.U14_03364"/>
<evidence type="ECO:0000256" key="2">
    <source>
        <dbReference type="ARBA" id="ARBA00022723"/>
    </source>
</evidence>